<accession>A0ACB5TN74</accession>
<protein>
    <submittedName>
        <fullName evidence="1">Unnamed protein product</fullName>
    </submittedName>
</protein>
<gene>
    <name evidence="1" type="ORF">Amon02_000901200</name>
</gene>
<keyword evidence="2" id="KW-1185">Reference proteome</keyword>
<comment type="caution">
    <text evidence="1">The sequence shown here is derived from an EMBL/GenBank/DDBJ whole genome shotgun (WGS) entry which is preliminary data.</text>
</comment>
<evidence type="ECO:0000313" key="2">
    <source>
        <dbReference type="Proteomes" id="UP001165064"/>
    </source>
</evidence>
<reference evidence="1" key="1">
    <citation type="submission" date="2023-04" db="EMBL/GenBank/DDBJ databases">
        <title>Ambrosiozyma monospora NBRC 10751.</title>
        <authorList>
            <person name="Ichikawa N."/>
            <person name="Sato H."/>
            <person name="Tonouchi N."/>
        </authorList>
    </citation>
    <scope>NUCLEOTIDE SEQUENCE</scope>
    <source>
        <strain evidence="1">NBRC 10751</strain>
    </source>
</reference>
<organism evidence="1 2">
    <name type="scientific">Ambrosiozyma monospora</name>
    <name type="common">Yeast</name>
    <name type="synonym">Endomycopsis monosporus</name>
    <dbReference type="NCBI Taxonomy" id="43982"/>
    <lineage>
        <taxon>Eukaryota</taxon>
        <taxon>Fungi</taxon>
        <taxon>Dikarya</taxon>
        <taxon>Ascomycota</taxon>
        <taxon>Saccharomycotina</taxon>
        <taxon>Pichiomycetes</taxon>
        <taxon>Pichiales</taxon>
        <taxon>Pichiaceae</taxon>
        <taxon>Ambrosiozyma</taxon>
    </lineage>
</organism>
<proteinExistence type="predicted"/>
<evidence type="ECO:0000313" key="1">
    <source>
        <dbReference type="EMBL" id="GME91967.1"/>
    </source>
</evidence>
<dbReference type="EMBL" id="BSXS01008254">
    <property type="protein sequence ID" value="GME91967.1"/>
    <property type="molecule type" value="Genomic_DNA"/>
</dbReference>
<sequence length="154" mass="17094">MTLLQSLKVKQLVYDKKTNKLQPNKGAATTATKNARFFRQLFVPDLKPKADSGVELIVLCNIPETINLSESLAQIPIILQVNCPVNDISEYKLMGDKALNAAGLRTDKNEKPHRIPIVSTKLGYFVIKRIDIKLLNHTSVQVDPLLAAVIALHL</sequence>
<dbReference type="Proteomes" id="UP001165064">
    <property type="component" value="Unassembled WGS sequence"/>
</dbReference>
<name>A0ACB5TN74_AMBMO</name>